<keyword evidence="2" id="KW-1185">Reference proteome</keyword>
<protein>
    <submittedName>
        <fullName evidence="1">Uncharacterized protein</fullName>
    </submittedName>
</protein>
<comment type="caution">
    <text evidence="1">The sequence shown here is derived from an EMBL/GenBank/DDBJ whole genome shotgun (WGS) entry which is preliminary data.</text>
</comment>
<dbReference type="EMBL" id="JAODUO010000300">
    <property type="protein sequence ID" value="KAK2183672.1"/>
    <property type="molecule type" value="Genomic_DNA"/>
</dbReference>
<dbReference type="AlphaFoldDB" id="A0AAD9L5P9"/>
<accession>A0AAD9L5P9</accession>
<reference evidence="1" key="1">
    <citation type="journal article" date="2023" name="Mol. Biol. Evol.">
        <title>Third-Generation Sequencing Reveals the Adaptive Role of the Epigenome in Three Deep-Sea Polychaetes.</title>
        <authorList>
            <person name="Perez M."/>
            <person name="Aroh O."/>
            <person name="Sun Y."/>
            <person name="Lan Y."/>
            <person name="Juniper S.K."/>
            <person name="Young C.R."/>
            <person name="Angers B."/>
            <person name="Qian P.Y."/>
        </authorList>
    </citation>
    <scope>NUCLEOTIDE SEQUENCE</scope>
    <source>
        <strain evidence="1">R07B-5</strain>
    </source>
</reference>
<organism evidence="1 2">
    <name type="scientific">Ridgeia piscesae</name>
    <name type="common">Tubeworm</name>
    <dbReference type="NCBI Taxonomy" id="27915"/>
    <lineage>
        <taxon>Eukaryota</taxon>
        <taxon>Metazoa</taxon>
        <taxon>Spiralia</taxon>
        <taxon>Lophotrochozoa</taxon>
        <taxon>Annelida</taxon>
        <taxon>Polychaeta</taxon>
        <taxon>Sedentaria</taxon>
        <taxon>Canalipalpata</taxon>
        <taxon>Sabellida</taxon>
        <taxon>Siboglinidae</taxon>
        <taxon>Ridgeia</taxon>
    </lineage>
</organism>
<evidence type="ECO:0000313" key="1">
    <source>
        <dbReference type="EMBL" id="KAK2183672.1"/>
    </source>
</evidence>
<gene>
    <name evidence="1" type="ORF">NP493_300g00029</name>
</gene>
<sequence length="117" mass="13116">MTCVVKPNDLNLLKKYSRCWAFLTILTTLSSHLRLLEIVEPRNLKCWTISTVLPSITRGEGGEGFFLLKSTIISFVLFTISSRLLSLHQLMSLFISSRYSDSSTFAISPITVVSSAR</sequence>
<dbReference type="Proteomes" id="UP001209878">
    <property type="component" value="Unassembled WGS sequence"/>
</dbReference>
<evidence type="ECO:0000313" key="2">
    <source>
        <dbReference type="Proteomes" id="UP001209878"/>
    </source>
</evidence>
<proteinExistence type="predicted"/>
<name>A0AAD9L5P9_RIDPI</name>